<keyword evidence="2" id="KW-0732">Signal</keyword>
<evidence type="ECO:0000313" key="4">
    <source>
        <dbReference type="Proteomes" id="UP000886998"/>
    </source>
</evidence>
<sequence>MVNVQYLFASLVLCVAFNLAATGESEEAKDPKSSTTDGESTTEVTEAAVEGREEFMSFIQSQLDAMYPADSKVMMLSITDKIFSVFTTVSKIIKTVVEAALKTHDEIKTVGEKIYNHVTELFA</sequence>
<feature type="region of interest" description="Disordered" evidence="1">
    <location>
        <begin position="24"/>
        <end position="46"/>
    </location>
</feature>
<comment type="caution">
    <text evidence="3">The sequence shown here is derived from an EMBL/GenBank/DDBJ whole genome shotgun (WGS) entry which is preliminary data.</text>
</comment>
<feature type="chain" id="PRO_5036454385" description="Secreted protein" evidence="2">
    <location>
        <begin position="23"/>
        <end position="123"/>
    </location>
</feature>
<organism evidence="3 4">
    <name type="scientific">Trichonephila inaurata madagascariensis</name>
    <dbReference type="NCBI Taxonomy" id="2747483"/>
    <lineage>
        <taxon>Eukaryota</taxon>
        <taxon>Metazoa</taxon>
        <taxon>Ecdysozoa</taxon>
        <taxon>Arthropoda</taxon>
        <taxon>Chelicerata</taxon>
        <taxon>Arachnida</taxon>
        <taxon>Araneae</taxon>
        <taxon>Araneomorphae</taxon>
        <taxon>Entelegynae</taxon>
        <taxon>Araneoidea</taxon>
        <taxon>Nephilidae</taxon>
        <taxon>Trichonephila</taxon>
        <taxon>Trichonephila inaurata</taxon>
    </lineage>
</organism>
<feature type="signal peptide" evidence="2">
    <location>
        <begin position="1"/>
        <end position="22"/>
    </location>
</feature>
<protein>
    <recommendedName>
        <fullName evidence="5">Secreted protein</fullName>
    </recommendedName>
</protein>
<gene>
    <name evidence="3" type="ORF">TNIN_458501</name>
</gene>
<name>A0A8X6MF13_9ARAC</name>
<evidence type="ECO:0000256" key="2">
    <source>
        <dbReference type="SAM" id="SignalP"/>
    </source>
</evidence>
<evidence type="ECO:0000313" key="3">
    <source>
        <dbReference type="EMBL" id="GFS46121.1"/>
    </source>
</evidence>
<evidence type="ECO:0008006" key="5">
    <source>
        <dbReference type="Google" id="ProtNLM"/>
    </source>
</evidence>
<evidence type="ECO:0000256" key="1">
    <source>
        <dbReference type="SAM" id="MobiDB-lite"/>
    </source>
</evidence>
<accession>A0A8X6MF13</accession>
<reference evidence="3" key="1">
    <citation type="submission" date="2020-08" db="EMBL/GenBank/DDBJ databases">
        <title>Multicomponent nature underlies the extraordinary mechanical properties of spider dragline silk.</title>
        <authorList>
            <person name="Kono N."/>
            <person name="Nakamura H."/>
            <person name="Mori M."/>
            <person name="Yoshida Y."/>
            <person name="Ohtoshi R."/>
            <person name="Malay A.D."/>
            <person name="Moran D.A.P."/>
            <person name="Tomita M."/>
            <person name="Numata K."/>
            <person name="Arakawa K."/>
        </authorList>
    </citation>
    <scope>NUCLEOTIDE SEQUENCE</scope>
</reference>
<dbReference type="Proteomes" id="UP000886998">
    <property type="component" value="Unassembled WGS sequence"/>
</dbReference>
<proteinExistence type="predicted"/>
<dbReference type="AlphaFoldDB" id="A0A8X6MF13"/>
<dbReference type="EMBL" id="BMAV01025951">
    <property type="protein sequence ID" value="GFS46121.1"/>
    <property type="molecule type" value="Genomic_DNA"/>
</dbReference>
<keyword evidence="4" id="KW-1185">Reference proteome</keyword>